<dbReference type="PANTHER" id="PTHR33710">
    <property type="entry name" value="BNAC02G09200D PROTEIN"/>
    <property type="match status" value="1"/>
</dbReference>
<reference evidence="2" key="1">
    <citation type="submission" date="2021-03" db="EMBL/GenBank/DDBJ databases">
        <authorList>
            <person name="Bekaert M."/>
        </authorList>
    </citation>
    <scope>NUCLEOTIDE SEQUENCE</scope>
</reference>
<comment type="caution">
    <text evidence="2">The sequence shown here is derived from an EMBL/GenBank/DDBJ whole genome shotgun (WGS) entry which is preliminary data.</text>
</comment>
<accession>A0A8S3R490</accession>
<evidence type="ECO:0000313" key="3">
    <source>
        <dbReference type="Proteomes" id="UP000683360"/>
    </source>
</evidence>
<keyword evidence="3" id="KW-1185">Reference proteome</keyword>
<protein>
    <recommendedName>
        <fullName evidence="1">B box-type domain-containing protein</fullName>
    </recommendedName>
</protein>
<dbReference type="EMBL" id="CAJPWZ010000923">
    <property type="protein sequence ID" value="CAG2203548.1"/>
    <property type="molecule type" value="Genomic_DNA"/>
</dbReference>
<proteinExistence type="predicted"/>
<evidence type="ECO:0000259" key="1">
    <source>
        <dbReference type="Pfam" id="PF00643"/>
    </source>
</evidence>
<dbReference type="AlphaFoldDB" id="A0A8S3R490"/>
<dbReference type="CDD" id="cd09076">
    <property type="entry name" value="L1-EN"/>
    <property type="match status" value="1"/>
</dbReference>
<dbReference type="Proteomes" id="UP000683360">
    <property type="component" value="Unassembled WGS sequence"/>
</dbReference>
<dbReference type="SUPFAM" id="SSF56219">
    <property type="entry name" value="DNase I-like"/>
    <property type="match status" value="1"/>
</dbReference>
<dbReference type="Gene3D" id="3.60.10.10">
    <property type="entry name" value="Endonuclease/exonuclease/phosphatase"/>
    <property type="match status" value="1"/>
</dbReference>
<dbReference type="InterPro" id="IPR036691">
    <property type="entry name" value="Endo/exonu/phosph_ase_sf"/>
</dbReference>
<feature type="domain" description="B box-type" evidence="1">
    <location>
        <begin position="495"/>
        <end position="533"/>
    </location>
</feature>
<evidence type="ECO:0000313" key="2">
    <source>
        <dbReference type="EMBL" id="CAG2203548.1"/>
    </source>
</evidence>
<dbReference type="GO" id="GO:0008270">
    <property type="term" value="F:zinc ion binding"/>
    <property type="evidence" value="ECO:0007669"/>
    <property type="project" value="InterPro"/>
</dbReference>
<dbReference type="PANTHER" id="PTHR33710:SF71">
    <property type="entry name" value="ENDONUCLEASE_EXONUCLEASE_PHOSPHATASE DOMAIN-CONTAINING PROTEIN"/>
    <property type="match status" value="1"/>
</dbReference>
<sequence>MEQKLSRCKVSAAVIFNSSEYFETTPNSTDYILKEKIADENGRYLILTVEIDNTDFVFVNYYAPTKNFENDQIEYIEKLKILLNEKLDQNLVLGGDFNTILNPSLDKMGGSKYNTPVKYTSKLEDFIEEFDLCDIWRTKNVDSRLYTWRQRTPLIQCRLDFWLISNFLSSSVTKTSIVPSIKSDHSLIKLTLSGENFSERGPGFWKFNSGLLTDKDYVDIVKNTLSECDDKYQNLENKNLKWDTIKSEIRGATVKYSKYKNMKLRERESNLKKRQDEIHKNLSRTYLDKDINTLLIELDIVKEDLEQIVNNQTRGAIIRSHAEHCEGNERNSKYFLSLEKRNYKNKCINKLVVNDIEILSQEKILYEERNFYEKLYSSKEDPDKYSGDSNFFDLNFIPKLTDLEKDICDADISESECVKVLKTFKNNKSPETRNKPGSLFISCKQNGGTVFGMFRQMELSEGMLTLSQLRVYIMRRQTYQKKRNHRFTFPSIYNHPTCDLHYISYESVCLSCGVLVCTDCLRGIHRKHRIKSVRSVADEQLQLVQNELQTFKRSATETEEQLKLRETHIHDFYCKARSMEKELKNDAERIDTLIFERRQQLLFIDKPELNENLRIILKENRSLKHSLKTNKVIIKALSRLIESRSDPCKFIESYAIYRDILDNCGKLPRSVNDDFLQELKINYFKHTEEEINAVLPVISFG</sequence>
<dbReference type="Pfam" id="PF00643">
    <property type="entry name" value="zf-B_box"/>
    <property type="match status" value="1"/>
</dbReference>
<dbReference type="SUPFAM" id="SSF57845">
    <property type="entry name" value="B-box zinc-binding domain"/>
    <property type="match status" value="1"/>
</dbReference>
<organism evidence="2 3">
    <name type="scientific">Mytilus edulis</name>
    <name type="common">Blue mussel</name>
    <dbReference type="NCBI Taxonomy" id="6550"/>
    <lineage>
        <taxon>Eukaryota</taxon>
        <taxon>Metazoa</taxon>
        <taxon>Spiralia</taxon>
        <taxon>Lophotrochozoa</taxon>
        <taxon>Mollusca</taxon>
        <taxon>Bivalvia</taxon>
        <taxon>Autobranchia</taxon>
        <taxon>Pteriomorphia</taxon>
        <taxon>Mytilida</taxon>
        <taxon>Mytiloidea</taxon>
        <taxon>Mytilidae</taxon>
        <taxon>Mytilinae</taxon>
        <taxon>Mytilus</taxon>
    </lineage>
</organism>
<gene>
    <name evidence="2" type="ORF">MEDL_18076</name>
</gene>
<name>A0A8S3R490_MYTED</name>
<dbReference type="Gene3D" id="3.30.160.60">
    <property type="entry name" value="Classic Zinc Finger"/>
    <property type="match status" value="1"/>
</dbReference>
<dbReference type="InterPro" id="IPR000315">
    <property type="entry name" value="Znf_B-box"/>
</dbReference>